<gene>
    <name evidence="3" type="ORF">SBAD_LOCUS6239</name>
</gene>
<keyword evidence="2" id="KW-1133">Transmembrane helix</keyword>
<dbReference type="AlphaFoldDB" id="A0A183IRJ2"/>
<keyword evidence="2" id="KW-0472">Membrane</keyword>
<keyword evidence="4" id="KW-1185">Reference proteome</keyword>
<reference evidence="3 4" key="2">
    <citation type="submission" date="2018-11" db="EMBL/GenBank/DDBJ databases">
        <authorList>
            <consortium name="Pathogen Informatics"/>
        </authorList>
    </citation>
    <scope>NUCLEOTIDE SEQUENCE [LARGE SCALE GENOMIC DNA]</scope>
</reference>
<dbReference type="WBParaSite" id="SBAD_0000648201-mRNA-1">
    <property type="protein sequence ID" value="SBAD_0000648201-mRNA-1"/>
    <property type="gene ID" value="SBAD_0000648201"/>
</dbReference>
<reference evidence="5" key="1">
    <citation type="submission" date="2016-06" db="UniProtKB">
        <authorList>
            <consortium name="WormBaseParasite"/>
        </authorList>
    </citation>
    <scope>IDENTIFICATION</scope>
</reference>
<keyword evidence="2" id="KW-0812">Transmembrane</keyword>
<evidence type="ECO:0000313" key="4">
    <source>
        <dbReference type="Proteomes" id="UP000270296"/>
    </source>
</evidence>
<dbReference type="EMBL" id="UZAM01009594">
    <property type="protein sequence ID" value="VDP09582.1"/>
    <property type="molecule type" value="Genomic_DNA"/>
</dbReference>
<evidence type="ECO:0000313" key="3">
    <source>
        <dbReference type="EMBL" id="VDP09582.1"/>
    </source>
</evidence>
<evidence type="ECO:0000256" key="2">
    <source>
        <dbReference type="SAM" id="Phobius"/>
    </source>
</evidence>
<feature type="transmembrane region" description="Helical" evidence="2">
    <location>
        <begin position="67"/>
        <end position="87"/>
    </location>
</feature>
<evidence type="ECO:0000313" key="5">
    <source>
        <dbReference type="WBParaSite" id="SBAD_0000648201-mRNA-1"/>
    </source>
</evidence>
<dbReference type="Proteomes" id="UP000270296">
    <property type="component" value="Unassembled WGS sequence"/>
</dbReference>
<evidence type="ECO:0000256" key="1">
    <source>
        <dbReference type="SAM" id="MobiDB-lite"/>
    </source>
</evidence>
<name>A0A183IRJ2_9BILA</name>
<feature type="region of interest" description="Disordered" evidence="1">
    <location>
        <begin position="1"/>
        <end position="33"/>
    </location>
</feature>
<feature type="compositionally biased region" description="Basic and acidic residues" evidence="1">
    <location>
        <begin position="8"/>
        <end position="17"/>
    </location>
</feature>
<accession>A0A183IRJ2</accession>
<feature type="region of interest" description="Disordered" evidence="1">
    <location>
        <begin position="150"/>
        <end position="171"/>
    </location>
</feature>
<sequence length="189" mass="20846">MSETTRQSSEDVSKDTTTHLPMWRNETAPGDEQRRIWRPTAQGLDENGNKTEFVAAAQLAMSLPLRLLLHLAITTTLILIFALIPGASTTETCPNGLPCNERCCVEEGTGRYFCCQDNNGQIYFVAGCLPGLPLATIIYSENWPPWLGNSVETNDPNGNGGKPRVHFEDDSSYGSYERLKPAIKKQNAV</sequence>
<protein>
    <submittedName>
        <fullName evidence="5">Secreted protein</fullName>
    </submittedName>
</protein>
<proteinExistence type="predicted"/>
<organism evidence="5">
    <name type="scientific">Soboliphyme baturini</name>
    <dbReference type="NCBI Taxonomy" id="241478"/>
    <lineage>
        <taxon>Eukaryota</taxon>
        <taxon>Metazoa</taxon>
        <taxon>Ecdysozoa</taxon>
        <taxon>Nematoda</taxon>
        <taxon>Enoplea</taxon>
        <taxon>Dorylaimia</taxon>
        <taxon>Dioctophymatida</taxon>
        <taxon>Dioctophymatoidea</taxon>
        <taxon>Soboliphymatidae</taxon>
        <taxon>Soboliphyme</taxon>
    </lineage>
</organism>